<dbReference type="PROSITE" id="PS51257">
    <property type="entry name" value="PROKAR_LIPOPROTEIN"/>
    <property type="match status" value="1"/>
</dbReference>
<dbReference type="KEGG" id="nel:NELON_04355"/>
<organism evidence="3 4">
    <name type="scientific">Neisseria elongata subsp. glycolytica ATCC 29315</name>
    <dbReference type="NCBI Taxonomy" id="546263"/>
    <lineage>
        <taxon>Bacteria</taxon>
        <taxon>Pseudomonadati</taxon>
        <taxon>Pseudomonadota</taxon>
        <taxon>Betaproteobacteria</taxon>
        <taxon>Neisseriales</taxon>
        <taxon>Neisseriaceae</taxon>
        <taxon>Neisseria</taxon>
    </lineage>
</organism>
<evidence type="ECO:0008006" key="5">
    <source>
        <dbReference type="Google" id="ProtNLM"/>
    </source>
</evidence>
<evidence type="ECO:0000256" key="2">
    <source>
        <dbReference type="SAM" id="SignalP"/>
    </source>
</evidence>
<gene>
    <name evidence="3" type="ORF">NELON_04355</name>
</gene>
<evidence type="ECO:0000256" key="1">
    <source>
        <dbReference type="SAM" id="MobiDB-lite"/>
    </source>
</evidence>
<reference evidence="4" key="1">
    <citation type="submission" date="2014-05" db="EMBL/GenBank/DDBJ databases">
        <title>Complete Genome sequence of Neisseria elongata subsp. glycolytica.</title>
        <authorList>
            <person name="Veyrier F.J."/>
            <person name="Taha M.-K."/>
        </authorList>
    </citation>
    <scope>NUCLEOTIDE SEQUENCE [LARGE SCALE GENOMIC DNA]</scope>
    <source>
        <strain evidence="4">ATCC 29315</strain>
    </source>
</reference>
<accession>A0A0B5CPP3</accession>
<dbReference type="Proteomes" id="UP000031392">
    <property type="component" value="Chromosome"/>
</dbReference>
<evidence type="ECO:0000313" key="3">
    <source>
        <dbReference type="EMBL" id="AJE18196.1"/>
    </source>
</evidence>
<dbReference type="PATRIC" id="fig|546263.7.peg.921"/>
<keyword evidence="4" id="KW-1185">Reference proteome</keyword>
<feature type="signal peptide" evidence="2">
    <location>
        <begin position="1"/>
        <end position="18"/>
    </location>
</feature>
<feature type="chain" id="PRO_5002113303" description="Lipoprotein" evidence="2">
    <location>
        <begin position="19"/>
        <end position="210"/>
    </location>
</feature>
<proteinExistence type="predicted"/>
<dbReference type="RefSeq" id="WP_041961336.1">
    <property type="nucleotide sequence ID" value="NZ_CP007726.1"/>
</dbReference>
<feature type="region of interest" description="Disordered" evidence="1">
    <location>
        <begin position="46"/>
        <end position="66"/>
    </location>
</feature>
<dbReference type="HOGENOM" id="CLU_1353476_0_0_4"/>
<keyword evidence="2" id="KW-0732">Signal</keyword>
<dbReference type="EMBL" id="CP007726">
    <property type="protein sequence ID" value="AJE18196.1"/>
    <property type="molecule type" value="Genomic_DNA"/>
</dbReference>
<protein>
    <recommendedName>
        <fullName evidence="5">Lipoprotein</fullName>
    </recommendedName>
</protein>
<sequence>MKQTLRFTALLSALALTACQPENSTKPAASDAQPVASSAVSASSTAPEAAAASGTHAPVPAAGNNNEDPAFKADALVLLKAIEEIGVQSSTYLDSDEMRQKVAEFGKSKDEAQKNKLAVEIYQSNINLYRDAVEKLKTLQVKNQDVVGLRDLWIKKFETDIELFNIQIKEQGKGLTDSQIQEKYKDIYRQNRDLAQDAAEQNMALYKRSR</sequence>
<reference evidence="3 4" key="2">
    <citation type="journal article" date="2015" name="PLoS Genet.">
        <title>Common Cell Shape Evolution of Two Nasopharyngeal Pathogens.</title>
        <authorList>
            <person name="Veyrier F.J."/>
            <person name="Biais N."/>
            <person name="Morales P."/>
            <person name="Belkacem N."/>
            <person name="Guilhen C."/>
            <person name="Ranjeva S."/>
            <person name="Sismeiro O."/>
            <person name="Pehau-Arnaudet G."/>
            <person name="Rocha E.P."/>
            <person name="Werts C."/>
            <person name="Taha M.K."/>
            <person name="Boneca I.G."/>
        </authorList>
    </citation>
    <scope>NUCLEOTIDE SEQUENCE [LARGE SCALE GENOMIC DNA]</scope>
    <source>
        <strain evidence="3 4">ATCC 29315</strain>
    </source>
</reference>
<dbReference type="AlphaFoldDB" id="A0A0B5CPP3"/>
<evidence type="ECO:0000313" key="4">
    <source>
        <dbReference type="Proteomes" id="UP000031392"/>
    </source>
</evidence>
<name>A0A0B5CPP3_NEIEG</name>